<dbReference type="EMBL" id="HBUF01341058">
    <property type="protein sequence ID" value="CAG6703519.1"/>
    <property type="molecule type" value="Transcribed_RNA"/>
</dbReference>
<keyword evidence="1" id="KW-0472">Membrane</keyword>
<feature type="transmembrane region" description="Helical" evidence="1">
    <location>
        <begin position="39"/>
        <end position="58"/>
    </location>
</feature>
<protein>
    <submittedName>
        <fullName evidence="2">Uncharacterized protein</fullName>
    </submittedName>
</protein>
<name>A0A8D8UCH7_9HEMI</name>
<evidence type="ECO:0000256" key="1">
    <source>
        <dbReference type="SAM" id="Phobius"/>
    </source>
</evidence>
<keyword evidence="1" id="KW-1133">Transmembrane helix</keyword>
<reference evidence="2" key="1">
    <citation type="submission" date="2021-05" db="EMBL/GenBank/DDBJ databases">
        <authorList>
            <person name="Alioto T."/>
            <person name="Alioto T."/>
            <person name="Gomez Garrido J."/>
        </authorList>
    </citation>
    <scope>NUCLEOTIDE SEQUENCE</scope>
</reference>
<sequence length="105" mass="12194">MVKETVERHYVSKFTCCTLKQHCRLTYSKPVCTTLNHRIYLQVIGILFFLMMSTIPLIDQHILVFFVLMMSIIPLIGQHILVLFFLMMSTIPLIGQHISRTVSPI</sequence>
<dbReference type="AlphaFoldDB" id="A0A8D8UCH7"/>
<evidence type="ECO:0000313" key="2">
    <source>
        <dbReference type="EMBL" id="CAG6703523.1"/>
    </source>
</evidence>
<organism evidence="2">
    <name type="scientific">Cacopsylla melanoneura</name>
    <dbReference type="NCBI Taxonomy" id="428564"/>
    <lineage>
        <taxon>Eukaryota</taxon>
        <taxon>Metazoa</taxon>
        <taxon>Ecdysozoa</taxon>
        <taxon>Arthropoda</taxon>
        <taxon>Hexapoda</taxon>
        <taxon>Insecta</taxon>
        <taxon>Pterygota</taxon>
        <taxon>Neoptera</taxon>
        <taxon>Paraneoptera</taxon>
        <taxon>Hemiptera</taxon>
        <taxon>Sternorrhyncha</taxon>
        <taxon>Psylloidea</taxon>
        <taxon>Psyllidae</taxon>
        <taxon>Psyllinae</taxon>
        <taxon>Cacopsylla</taxon>
    </lineage>
</organism>
<dbReference type="EMBL" id="HBUF01341061">
    <property type="protein sequence ID" value="CAG6703527.1"/>
    <property type="molecule type" value="Transcribed_RNA"/>
</dbReference>
<keyword evidence="1" id="KW-0812">Transmembrane</keyword>
<dbReference type="EMBL" id="HBUF01341060">
    <property type="protein sequence ID" value="CAG6703523.1"/>
    <property type="molecule type" value="Transcribed_RNA"/>
</dbReference>
<feature type="transmembrane region" description="Helical" evidence="1">
    <location>
        <begin position="64"/>
        <end position="86"/>
    </location>
</feature>
<accession>A0A8D8UCH7</accession>
<proteinExistence type="predicted"/>